<dbReference type="GO" id="GO:0017057">
    <property type="term" value="F:6-phosphogluconolactonase activity"/>
    <property type="evidence" value="ECO:0007669"/>
    <property type="project" value="UniProtKB-UniRule"/>
</dbReference>
<evidence type="ECO:0000256" key="1">
    <source>
        <dbReference type="ARBA" id="ARBA00000832"/>
    </source>
</evidence>
<dbReference type="Gene3D" id="3.40.50.1360">
    <property type="match status" value="1"/>
</dbReference>
<reference evidence="9" key="1">
    <citation type="submission" date="2015-05" db="EMBL/GenBank/DDBJ databases">
        <title>Permanent draft genome of Rhodopirellula islandicus K833.</title>
        <authorList>
            <person name="Kizina J."/>
            <person name="Richter M."/>
            <person name="Glockner F.O."/>
            <person name="Harder J."/>
        </authorList>
    </citation>
    <scope>NUCLEOTIDE SEQUENCE [LARGE SCALE GENOMIC DNA]</scope>
    <source>
        <strain evidence="9">K833</strain>
    </source>
</reference>
<comment type="caution">
    <text evidence="9">The sequence shown here is derived from an EMBL/GenBank/DDBJ whole genome shotgun (WGS) entry which is preliminary data.</text>
</comment>
<dbReference type="AlphaFoldDB" id="A0A0J1B411"/>
<evidence type="ECO:0000259" key="8">
    <source>
        <dbReference type="Pfam" id="PF01182"/>
    </source>
</evidence>
<organism evidence="9 10">
    <name type="scientific">Rhodopirellula islandica</name>
    <dbReference type="NCBI Taxonomy" id="595434"/>
    <lineage>
        <taxon>Bacteria</taxon>
        <taxon>Pseudomonadati</taxon>
        <taxon>Planctomycetota</taxon>
        <taxon>Planctomycetia</taxon>
        <taxon>Pirellulales</taxon>
        <taxon>Pirellulaceae</taxon>
        <taxon>Rhodopirellula</taxon>
    </lineage>
</organism>
<dbReference type="NCBIfam" id="TIGR01198">
    <property type="entry name" value="pgl"/>
    <property type="match status" value="1"/>
</dbReference>
<protein>
    <recommendedName>
        <fullName evidence="6 7">6-phosphogluconolactonase</fullName>
        <shortName evidence="7">6PGL</shortName>
        <ecNumber evidence="5 7">3.1.1.31</ecNumber>
    </recommendedName>
</protein>
<dbReference type="PANTHER" id="PTHR11054:SF0">
    <property type="entry name" value="6-PHOSPHOGLUCONOLACTONASE"/>
    <property type="match status" value="1"/>
</dbReference>
<gene>
    <name evidence="7" type="primary">pgl</name>
    <name evidence="9" type="ORF">RISK_006643</name>
</gene>
<proteinExistence type="inferred from homology"/>
<keyword evidence="7 9" id="KW-0378">Hydrolase</keyword>
<dbReference type="OrthoDB" id="9810967at2"/>
<evidence type="ECO:0000256" key="3">
    <source>
        <dbReference type="ARBA" id="ARBA00004961"/>
    </source>
</evidence>
<comment type="pathway">
    <text evidence="3 7">Carbohydrate degradation; pentose phosphate pathway; D-ribulose 5-phosphate from D-glucose 6-phosphate (oxidative stage): step 2/3.</text>
</comment>
<dbReference type="GO" id="GO:0006098">
    <property type="term" value="P:pentose-phosphate shunt"/>
    <property type="evidence" value="ECO:0007669"/>
    <property type="project" value="UniProtKB-UniPathway"/>
</dbReference>
<dbReference type="InterPro" id="IPR039104">
    <property type="entry name" value="6PGL"/>
</dbReference>
<accession>A0A0J1B411</accession>
<evidence type="ECO:0000256" key="4">
    <source>
        <dbReference type="ARBA" id="ARBA00010662"/>
    </source>
</evidence>
<dbReference type="EC" id="3.1.1.31" evidence="5 7"/>
<evidence type="ECO:0000313" key="9">
    <source>
        <dbReference type="EMBL" id="KLU01487.1"/>
    </source>
</evidence>
<dbReference type="SUPFAM" id="SSF100950">
    <property type="entry name" value="NagB/RpiA/CoA transferase-like"/>
    <property type="match status" value="1"/>
</dbReference>
<dbReference type="CDD" id="cd01400">
    <property type="entry name" value="6PGL"/>
    <property type="match status" value="1"/>
</dbReference>
<dbReference type="InterPro" id="IPR006148">
    <property type="entry name" value="Glc/Gal-6P_isomerase"/>
</dbReference>
<evidence type="ECO:0000256" key="6">
    <source>
        <dbReference type="ARBA" id="ARBA00020337"/>
    </source>
</evidence>
<name>A0A0J1B411_RHOIS</name>
<dbReference type="EMBL" id="LECT01000054">
    <property type="protein sequence ID" value="KLU01487.1"/>
    <property type="molecule type" value="Genomic_DNA"/>
</dbReference>
<dbReference type="Proteomes" id="UP000036367">
    <property type="component" value="Unassembled WGS sequence"/>
</dbReference>
<sequence>MQVFDSLDELSNAAADAFCNLATEAIEARGVFRVTLSGGSTPKRLYELLATKELPWQNIEFYWGDERNVTEDNLDSNYRMVREALLSHLPAGSFRAFPVPVDPDNPAATAEAYEKTLRETFAGSDLPTWDLALLGMGDDAHTASLFPETKAIEQNDRWFVENWVPKMETYRYTLTAPAINSARQRWFLIGGSNKRQALASVRSSASDLPAALFPSRLIESPAWFVTRDAVATA</sequence>
<dbReference type="STRING" id="595434.RISK_006643"/>
<dbReference type="Pfam" id="PF01182">
    <property type="entry name" value="Glucosamine_iso"/>
    <property type="match status" value="1"/>
</dbReference>
<dbReference type="RefSeq" id="WP_047817396.1">
    <property type="nucleotide sequence ID" value="NZ_LECT01000054.1"/>
</dbReference>
<dbReference type="UniPathway" id="UPA00115">
    <property type="reaction ID" value="UER00409"/>
</dbReference>
<evidence type="ECO:0000256" key="5">
    <source>
        <dbReference type="ARBA" id="ARBA00013198"/>
    </source>
</evidence>
<feature type="domain" description="Glucosamine/galactosamine-6-phosphate isomerase" evidence="8">
    <location>
        <begin position="7"/>
        <end position="213"/>
    </location>
</feature>
<dbReference type="InterPro" id="IPR005900">
    <property type="entry name" value="6-phosphogluconolactonase_DevB"/>
</dbReference>
<dbReference type="InterPro" id="IPR037171">
    <property type="entry name" value="NagB/RpiA_transferase-like"/>
</dbReference>
<dbReference type="PANTHER" id="PTHR11054">
    <property type="entry name" value="6-PHOSPHOGLUCONOLACTONASE"/>
    <property type="match status" value="1"/>
</dbReference>
<evidence type="ECO:0000313" key="10">
    <source>
        <dbReference type="Proteomes" id="UP000036367"/>
    </source>
</evidence>
<comment type="similarity">
    <text evidence="4 7">Belongs to the glucosamine/galactosamine-6-phosphate isomerase family. 6-phosphogluconolactonase subfamily.</text>
</comment>
<comment type="catalytic activity">
    <reaction evidence="1 7">
        <text>6-phospho-D-glucono-1,5-lactone + H2O = 6-phospho-D-gluconate + H(+)</text>
        <dbReference type="Rhea" id="RHEA:12556"/>
        <dbReference type="ChEBI" id="CHEBI:15377"/>
        <dbReference type="ChEBI" id="CHEBI:15378"/>
        <dbReference type="ChEBI" id="CHEBI:57955"/>
        <dbReference type="ChEBI" id="CHEBI:58759"/>
        <dbReference type="EC" id="3.1.1.31"/>
    </reaction>
</comment>
<evidence type="ECO:0000256" key="7">
    <source>
        <dbReference type="RuleBase" id="RU365095"/>
    </source>
</evidence>
<dbReference type="PATRIC" id="fig|595434.4.peg.6321"/>
<dbReference type="GO" id="GO:0005975">
    <property type="term" value="P:carbohydrate metabolic process"/>
    <property type="evidence" value="ECO:0007669"/>
    <property type="project" value="UniProtKB-UniRule"/>
</dbReference>
<comment type="function">
    <text evidence="2 7">Hydrolysis of 6-phosphogluconolactone to 6-phosphogluconate.</text>
</comment>
<evidence type="ECO:0000256" key="2">
    <source>
        <dbReference type="ARBA" id="ARBA00002681"/>
    </source>
</evidence>
<keyword evidence="10" id="KW-1185">Reference proteome</keyword>